<dbReference type="GO" id="GO:0003700">
    <property type="term" value="F:DNA-binding transcription factor activity"/>
    <property type="evidence" value="ECO:0007669"/>
    <property type="project" value="TreeGrafter"/>
</dbReference>
<keyword evidence="2 4" id="KW-0238">DNA-binding</keyword>
<dbReference type="Proteomes" id="UP000325576">
    <property type="component" value="Unassembled WGS sequence"/>
</dbReference>
<dbReference type="GO" id="GO:0000976">
    <property type="term" value="F:transcription cis-regulatory region binding"/>
    <property type="evidence" value="ECO:0007669"/>
    <property type="project" value="TreeGrafter"/>
</dbReference>
<evidence type="ECO:0000313" key="5">
    <source>
        <dbReference type="EMBL" id="KAB2582832.1"/>
    </source>
</evidence>
<keyword evidence="1" id="KW-0805">Transcription regulation</keyword>
<organism evidence="5 6">
    <name type="scientific">Rhodococcus erythropolis</name>
    <name type="common">Arthrobacter picolinophilus</name>
    <dbReference type="NCBI Taxonomy" id="1833"/>
    <lineage>
        <taxon>Bacteria</taxon>
        <taxon>Bacillati</taxon>
        <taxon>Actinomycetota</taxon>
        <taxon>Actinomycetes</taxon>
        <taxon>Mycobacteriales</taxon>
        <taxon>Nocardiaceae</taxon>
        <taxon>Rhodococcus</taxon>
        <taxon>Rhodococcus erythropolis group</taxon>
    </lineage>
</organism>
<dbReference type="Pfam" id="PF14246">
    <property type="entry name" value="TetR_C_7"/>
    <property type="match status" value="1"/>
</dbReference>
<dbReference type="InterPro" id="IPR023772">
    <property type="entry name" value="DNA-bd_HTH_TetR-type_CS"/>
</dbReference>
<name>A0A0C3A581_RHOER</name>
<dbReference type="PANTHER" id="PTHR30055:SF146">
    <property type="entry name" value="HTH-TYPE TRANSCRIPTIONAL DUAL REGULATOR CECR"/>
    <property type="match status" value="1"/>
</dbReference>
<dbReference type="AlphaFoldDB" id="A0A0C3A581"/>
<dbReference type="SUPFAM" id="SSF46689">
    <property type="entry name" value="Homeodomain-like"/>
    <property type="match status" value="1"/>
</dbReference>
<evidence type="ECO:0000256" key="3">
    <source>
        <dbReference type="ARBA" id="ARBA00023163"/>
    </source>
</evidence>
<comment type="caution">
    <text evidence="5">The sequence shown here is derived from an EMBL/GenBank/DDBJ whole genome shotgun (WGS) entry which is preliminary data.</text>
</comment>
<keyword evidence="3" id="KW-0804">Transcription</keyword>
<dbReference type="Pfam" id="PF00440">
    <property type="entry name" value="TetR_N"/>
    <property type="match status" value="1"/>
</dbReference>
<dbReference type="GO" id="GO:0045892">
    <property type="term" value="P:negative regulation of DNA-templated transcription"/>
    <property type="evidence" value="ECO:0007669"/>
    <property type="project" value="UniProtKB-ARBA"/>
</dbReference>
<evidence type="ECO:0000256" key="4">
    <source>
        <dbReference type="PROSITE-ProRule" id="PRU00335"/>
    </source>
</evidence>
<dbReference type="Gene3D" id="1.10.357.10">
    <property type="entry name" value="Tetracycline Repressor, domain 2"/>
    <property type="match status" value="1"/>
</dbReference>
<evidence type="ECO:0000256" key="1">
    <source>
        <dbReference type="ARBA" id="ARBA00023015"/>
    </source>
</evidence>
<dbReference type="PRINTS" id="PR00455">
    <property type="entry name" value="HTHTETR"/>
</dbReference>
<protein>
    <submittedName>
        <fullName evidence="5">TetR family transcriptional regulator</fullName>
    </submittedName>
</protein>
<dbReference type="InterPro" id="IPR050109">
    <property type="entry name" value="HTH-type_TetR-like_transc_reg"/>
</dbReference>
<dbReference type="FunFam" id="1.10.10.60:FF:000141">
    <property type="entry name" value="TetR family transcriptional regulator"/>
    <property type="match status" value="1"/>
</dbReference>
<evidence type="ECO:0000256" key="2">
    <source>
        <dbReference type="ARBA" id="ARBA00023125"/>
    </source>
</evidence>
<dbReference type="EMBL" id="MRBO01000634">
    <property type="protein sequence ID" value="KAB2582832.1"/>
    <property type="molecule type" value="Genomic_DNA"/>
</dbReference>
<gene>
    <name evidence="5" type="ORF">BS297_23710</name>
</gene>
<proteinExistence type="predicted"/>
<dbReference type="InterPro" id="IPR009057">
    <property type="entry name" value="Homeodomain-like_sf"/>
</dbReference>
<evidence type="ECO:0000313" key="6">
    <source>
        <dbReference type="Proteomes" id="UP000325576"/>
    </source>
</evidence>
<dbReference type="RefSeq" id="WP_020908757.1">
    <property type="nucleotide sequence ID" value="NZ_JABBPH010000001.1"/>
</dbReference>
<dbReference type="InterPro" id="IPR039536">
    <property type="entry name" value="TetR_C_Proteobacteria"/>
</dbReference>
<dbReference type="PROSITE" id="PS01081">
    <property type="entry name" value="HTH_TETR_1"/>
    <property type="match status" value="1"/>
</dbReference>
<dbReference type="OMA" id="CHQFAPQ"/>
<dbReference type="InterPro" id="IPR001647">
    <property type="entry name" value="HTH_TetR"/>
</dbReference>
<dbReference type="PROSITE" id="PS50977">
    <property type="entry name" value="HTH_TETR_2"/>
    <property type="match status" value="1"/>
</dbReference>
<feature type="DNA-binding region" description="H-T-H motif" evidence="4">
    <location>
        <begin position="39"/>
        <end position="58"/>
    </location>
</feature>
<reference evidence="5 6" key="1">
    <citation type="journal article" date="2017" name="Poromechanics V (2013)">
        <title>Genomic Characterization of the Arsenic-Tolerant Actinobacterium, &lt;i&gt;Rhodococcus erythropolis&lt;/i&gt; S43.</title>
        <authorList>
            <person name="Retamal-Morales G."/>
            <person name="Mehnert M."/>
            <person name="Schwabe R."/>
            <person name="Tischler D."/>
            <person name="Schloemann M."/>
            <person name="Levican G.J."/>
        </authorList>
    </citation>
    <scope>NUCLEOTIDE SEQUENCE [LARGE SCALE GENOMIC DNA]</scope>
    <source>
        <strain evidence="5 6">S43</strain>
    </source>
</reference>
<sequence length="195" mass="21001">MEQPRRRGRTSDAERADRRNEILDVAVDSFREVGFARTTIDAIATAAGVAKRTVYSYFGDKSAVFAAAVSRQHAYVENAGGDQSDLLAAAVDIVVALHSDNSIALHRMMIGEAVQFPELAAAFYESGPAKSIAFLEKILIDQHGQKAALCADQLYTLLLGEEHRQRLLGLASEPTAERAAQLAARAVGCVLGSDR</sequence>
<accession>A0A0C3A581</accession>
<dbReference type="PANTHER" id="PTHR30055">
    <property type="entry name" value="HTH-TYPE TRANSCRIPTIONAL REGULATOR RUTR"/>
    <property type="match status" value="1"/>
</dbReference>